<name>A0AAD6WWE0_9AGAR</name>
<sequence length="184" mass="20547">MGTVAKLVNASLPVVIAQYSRDDYGAGQEEFLHWALMVIVKRGSLEGPTWHAIDKHRPDGQVFWERAYLPKASLLRTSKCIGLVQIGIVKARDLKSFISVVGSGDPSTGHPVSPSFQGWRCKDWVLEVIEIIRETEGWIDESVLAPGRPATREVFYPALRRVAQATQQARQSDPRSPPSVEWIE</sequence>
<reference evidence="1" key="1">
    <citation type="submission" date="2023-03" db="EMBL/GenBank/DDBJ databases">
        <title>Massive genome expansion in bonnet fungi (Mycena s.s.) driven by repeated elements and novel gene families across ecological guilds.</title>
        <authorList>
            <consortium name="Lawrence Berkeley National Laboratory"/>
            <person name="Harder C.B."/>
            <person name="Miyauchi S."/>
            <person name="Viragh M."/>
            <person name="Kuo A."/>
            <person name="Thoen E."/>
            <person name="Andreopoulos B."/>
            <person name="Lu D."/>
            <person name="Skrede I."/>
            <person name="Drula E."/>
            <person name="Henrissat B."/>
            <person name="Morin E."/>
            <person name="Kohler A."/>
            <person name="Barry K."/>
            <person name="LaButti K."/>
            <person name="Morin E."/>
            <person name="Salamov A."/>
            <person name="Lipzen A."/>
            <person name="Mereny Z."/>
            <person name="Hegedus B."/>
            <person name="Baldrian P."/>
            <person name="Stursova M."/>
            <person name="Weitz H."/>
            <person name="Taylor A."/>
            <person name="Grigoriev I.V."/>
            <person name="Nagy L.G."/>
            <person name="Martin F."/>
            <person name="Kauserud H."/>
        </authorList>
    </citation>
    <scope>NUCLEOTIDE SEQUENCE</scope>
    <source>
        <strain evidence="1">CBHHK200</strain>
    </source>
</reference>
<proteinExistence type="predicted"/>
<evidence type="ECO:0000313" key="2">
    <source>
        <dbReference type="Proteomes" id="UP001218188"/>
    </source>
</evidence>
<dbReference type="EMBL" id="JARJCM010000120">
    <property type="protein sequence ID" value="KAJ7027727.1"/>
    <property type="molecule type" value="Genomic_DNA"/>
</dbReference>
<dbReference type="AlphaFoldDB" id="A0AAD6WWE0"/>
<dbReference type="Proteomes" id="UP001218188">
    <property type="component" value="Unassembled WGS sequence"/>
</dbReference>
<keyword evidence="2" id="KW-1185">Reference proteome</keyword>
<protein>
    <submittedName>
        <fullName evidence="1">Uncharacterized protein</fullName>
    </submittedName>
</protein>
<gene>
    <name evidence="1" type="ORF">C8F04DRAFT_1237990</name>
</gene>
<organism evidence="1 2">
    <name type="scientific">Mycena alexandri</name>
    <dbReference type="NCBI Taxonomy" id="1745969"/>
    <lineage>
        <taxon>Eukaryota</taxon>
        <taxon>Fungi</taxon>
        <taxon>Dikarya</taxon>
        <taxon>Basidiomycota</taxon>
        <taxon>Agaricomycotina</taxon>
        <taxon>Agaricomycetes</taxon>
        <taxon>Agaricomycetidae</taxon>
        <taxon>Agaricales</taxon>
        <taxon>Marasmiineae</taxon>
        <taxon>Mycenaceae</taxon>
        <taxon>Mycena</taxon>
    </lineage>
</organism>
<accession>A0AAD6WWE0</accession>
<evidence type="ECO:0000313" key="1">
    <source>
        <dbReference type="EMBL" id="KAJ7027727.1"/>
    </source>
</evidence>
<comment type="caution">
    <text evidence="1">The sequence shown here is derived from an EMBL/GenBank/DDBJ whole genome shotgun (WGS) entry which is preliminary data.</text>
</comment>